<dbReference type="AlphaFoldDB" id="A0A3E4MA37"/>
<name>A0A3E4MA37_9FIRM</name>
<gene>
    <name evidence="2" type="ORF">DXD10_11510</name>
</gene>
<keyword evidence="1" id="KW-0472">Membrane</keyword>
<reference evidence="2 3" key="1">
    <citation type="submission" date="2018-08" db="EMBL/GenBank/DDBJ databases">
        <title>A genome reference for cultivated species of the human gut microbiota.</title>
        <authorList>
            <person name="Zou Y."/>
            <person name="Xue W."/>
            <person name="Luo G."/>
        </authorList>
    </citation>
    <scope>NUCLEOTIDE SEQUENCE [LARGE SCALE GENOMIC DNA]</scope>
    <source>
        <strain evidence="2 3">TF11-11</strain>
    </source>
</reference>
<keyword evidence="1" id="KW-0812">Transmembrane</keyword>
<dbReference type="Proteomes" id="UP000261208">
    <property type="component" value="Unassembled WGS sequence"/>
</dbReference>
<protein>
    <submittedName>
        <fullName evidence="2">DUF3789 domain-containing protein</fullName>
    </submittedName>
</protein>
<dbReference type="RefSeq" id="WP_117650291.1">
    <property type="nucleotide sequence ID" value="NZ_QSQQ01000015.1"/>
</dbReference>
<feature type="transmembrane region" description="Helical" evidence="1">
    <location>
        <begin position="6"/>
        <end position="25"/>
    </location>
</feature>
<evidence type="ECO:0000313" key="2">
    <source>
        <dbReference type="EMBL" id="RGK46446.1"/>
    </source>
</evidence>
<evidence type="ECO:0000313" key="3">
    <source>
        <dbReference type="Proteomes" id="UP000261208"/>
    </source>
</evidence>
<dbReference type="EMBL" id="QSQQ01000015">
    <property type="protein sequence ID" value="RGK46446.1"/>
    <property type="molecule type" value="Genomic_DNA"/>
</dbReference>
<sequence length="36" mass="3813">MLRAISYFLTFSGGAVFGIASLCLLQAGKGHPVKEE</sequence>
<organism evidence="2 3">
    <name type="scientific">Dorea formicigenerans</name>
    <dbReference type="NCBI Taxonomy" id="39486"/>
    <lineage>
        <taxon>Bacteria</taxon>
        <taxon>Bacillati</taxon>
        <taxon>Bacillota</taxon>
        <taxon>Clostridia</taxon>
        <taxon>Lachnospirales</taxon>
        <taxon>Lachnospiraceae</taxon>
        <taxon>Dorea</taxon>
    </lineage>
</organism>
<accession>A0A3E4MA37</accession>
<evidence type="ECO:0000256" key="1">
    <source>
        <dbReference type="SAM" id="Phobius"/>
    </source>
</evidence>
<proteinExistence type="predicted"/>
<comment type="caution">
    <text evidence="2">The sequence shown here is derived from an EMBL/GenBank/DDBJ whole genome shotgun (WGS) entry which is preliminary data.</text>
</comment>
<keyword evidence="1" id="KW-1133">Transmembrane helix</keyword>